<dbReference type="GO" id="GO:0046872">
    <property type="term" value="F:metal ion binding"/>
    <property type="evidence" value="ECO:0007669"/>
    <property type="project" value="UniProtKB-KW"/>
</dbReference>
<gene>
    <name evidence="15" type="ORF">A6E14_09755</name>
</gene>
<evidence type="ECO:0000256" key="9">
    <source>
        <dbReference type="ARBA" id="ARBA00022989"/>
    </source>
</evidence>
<comment type="cofactor">
    <cofactor evidence="1">
        <name>heme b</name>
        <dbReference type="ChEBI" id="CHEBI:60344"/>
    </cofactor>
</comment>
<feature type="transmembrane region" description="Helical" evidence="13">
    <location>
        <begin position="88"/>
        <end position="107"/>
    </location>
</feature>
<dbReference type="InterPro" id="IPR016174">
    <property type="entry name" value="Di-haem_cyt_TM"/>
</dbReference>
<keyword evidence="8" id="KW-0249">Electron transport</keyword>
<comment type="subcellular location">
    <subcellularLocation>
        <location evidence="2">Cell membrane</location>
        <topology evidence="2">Multi-pass membrane protein</topology>
    </subcellularLocation>
</comment>
<keyword evidence="16" id="KW-1185">Reference proteome</keyword>
<evidence type="ECO:0000256" key="4">
    <source>
        <dbReference type="ARBA" id="ARBA00022475"/>
    </source>
</evidence>
<feature type="domain" description="Cytochrome b561 bacterial/Ni-hydrogenase" evidence="14">
    <location>
        <begin position="8"/>
        <end position="176"/>
    </location>
</feature>
<dbReference type="PANTHER" id="PTHR30529:SF1">
    <property type="entry name" value="CYTOCHROME B561 HOMOLOG 2"/>
    <property type="match status" value="1"/>
</dbReference>
<dbReference type="Gene3D" id="1.20.950.20">
    <property type="entry name" value="Transmembrane di-heme cytochromes, Chain C"/>
    <property type="match status" value="1"/>
</dbReference>
<evidence type="ECO:0000313" key="16">
    <source>
        <dbReference type="Proteomes" id="UP000093173"/>
    </source>
</evidence>
<sequence length="179" mass="19967">MSSNVNGYNLPARFFHWVSALTVIGMFAAGIWMVDLSYYSEWYRLAPHWHKSTGILLVLLTALRLIWKILSTSPEIEGAKLEKLAAKFAHRAMYGLLLVIFTSGYLISTEDGRGIDVFGWFTVPGMGAFFDGQADLAGQIHSYAAWTLIVMSGCHALAALKHHFIDKDNTLNKMIGIKK</sequence>
<evidence type="ECO:0000256" key="2">
    <source>
        <dbReference type="ARBA" id="ARBA00004651"/>
    </source>
</evidence>
<evidence type="ECO:0000256" key="5">
    <source>
        <dbReference type="ARBA" id="ARBA00022617"/>
    </source>
</evidence>
<evidence type="ECO:0000256" key="11">
    <source>
        <dbReference type="ARBA" id="ARBA00023136"/>
    </source>
</evidence>
<evidence type="ECO:0000256" key="7">
    <source>
        <dbReference type="ARBA" id="ARBA00022723"/>
    </source>
</evidence>
<evidence type="ECO:0000256" key="8">
    <source>
        <dbReference type="ARBA" id="ARBA00022982"/>
    </source>
</evidence>
<keyword evidence="6 13" id="KW-0812">Transmembrane</keyword>
<evidence type="ECO:0000259" key="14">
    <source>
        <dbReference type="Pfam" id="PF01292"/>
    </source>
</evidence>
<keyword evidence="11 13" id="KW-0472">Membrane</keyword>
<protein>
    <submittedName>
        <fullName evidence="15">Cytochrome b</fullName>
    </submittedName>
</protein>
<dbReference type="PANTHER" id="PTHR30529">
    <property type="entry name" value="CYTOCHROME B561"/>
    <property type="match status" value="1"/>
</dbReference>
<evidence type="ECO:0000256" key="1">
    <source>
        <dbReference type="ARBA" id="ARBA00001970"/>
    </source>
</evidence>
<comment type="similarity">
    <text evidence="12">Belongs to the cytochrome b561 family.</text>
</comment>
<feature type="transmembrane region" description="Helical" evidence="13">
    <location>
        <begin position="49"/>
        <end position="67"/>
    </location>
</feature>
<keyword evidence="5" id="KW-0349">Heme</keyword>
<evidence type="ECO:0000256" key="6">
    <source>
        <dbReference type="ARBA" id="ARBA00022692"/>
    </source>
</evidence>
<evidence type="ECO:0000256" key="12">
    <source>
        <dbReference type="ARBA" id="ARBA00037975"/>
    </source>
</evidence>
<proteinExistence type="inferred from homology"/>
<evidence type="ECO:0000256" key="13">
    <source>
        <dbReference type="SAM" id="Phobius"/>
    </source>
</evidence>
<name>A0A1B9QZ64_9VIBR</name>
<dbReference type="AlphaFoldDB" id="A0A1B9QZ64"/>
<reference evidence="16" key="1">
    <citation type="submission" date="2016-06" db="EMBL/GenBank/DDBJ databases">
        <authorList>
            <person name="Hehemann J.-H."/>
            <person name="Arevalo P."/>
            <person name="Datta M.S."/>
            <person name="Polz M.F."/>
        </authorList>
    </citation>
    <scope>NUCLEOTIDE SEQUENCE [LARGE SCALE GENOMIC DNA]</scope>
    <source>
        <strain evidence="16">9CSC122</strain>
    </source>
</reference>
<dbReference type="Proteomes" id="UP000093173">
    <property type="component" value="Unassembled WGS sequence"/>
</dbReference>
<dbReference type="GO" id="GO:0022904">
    <property type="term" value="P:respiratory electron transport chain"/>
    <property type="evidence" value="ECO:0007669"/>
    <property type="project" value="InterPro"/>
</dbReference>
<keyword evidence="10" id="KW-0408">Iron</keyword>
<keyword evidence="3" id="KW-0813">Transport</keyword>
<evidence type="ECO:0000256" key="3">
    <source>
        <dbReference type="ARBA" id="ARBA00022448"/>
    </source>
</evidence>
<feature type="transmembrane region" description="Helical" evidence="13">
    <location>
        <begin position="140"/>
        <end position="160"/>
    </location>
</feature>
<accession>A0A1B9QZ64</accession>
<dbReference type="RefSeq" id="WP_017038167.1">
    <property type="nucleotide sequence ID" value="NZ_JBNGCH010000474.1"/>
</dbReference>
<comment type="caution">
    <text evidence="15">The sequence shown here is derived from an EMBL/GenBank/DDBJ whole genome shotgun (WGS) entry which is preliminary data.</text>
</comment>
<keyword evidence="7" id="KW-0479">Metal-binding</keyword>
<dbReference type="GO" id="GO:0005886">
    <property type="term" value="C:plasma membrane"/>
    <property type="evidence" value="ECO:0007669"/>
    <property type="project" value="UniProtKB-SubCell"/>
</dbReference>
<evidence type="ECO:0000256" key="10">
    <source>
        <dbReference type="ARBA" id="ARBA00023004"/>
    </source>
</evidence>
<keyword evidence="9 13" id="KW-1133">Transmembrane helix</keyword>
<dbReference type="GO" id="GO:0020037">
    <property type="term" value="F:heme binding"/>
    <property type="evidence" value="ECO:0007669"/>
    <property type="project" value="TreeGrafter"/>
</dbReference>
<dbReference type="InterPro" id="IPR052168">
    <property type="entry name" value="Cytochrome_b561_oxidase"/>
</dbReference>
<dbReference type="Pfam" id="PF01292">
    <property type="entry name" value="Ni_hydr_CYTB"/>
    <property type="match status" value="1"/>
</dbReference>
<organism evidence="15 16">
    <name type="scientific">Vibrio genomosp. F10</name>
    <dbReference type="NCBI Taxonomy" id="723171"/>
    <lineage>
        <taxon>Bacteria</taxon>
        <taxon>Pseudomonadati</taxon>
        <taxon>Pseudomonadota</taxon>
        <taxon>Gammaproteobacteria</taxon>
        <taxon>Vibrionales</taxon>
        <taxon>Vibrionaceae</taxon>
        <taxon>Vibrio</taxon>
    </lineage>
</organism>
<feature type="transmembrane region" description="Helical" evidence="13">
    <location>
        <begin position="12"/>
        <end position="34"/>
    </location>
</feature>
<dbReference type="GO" id="GO:0009055">
    <property type="term" value="F:electron transfer activity"/>
    <property type="evidence" value="ECO:0007669"/>
    <property type="project" value="InterPro"/>
</dbReference>
<dbReference type="EMBL" id="MAJZ01000474">
    <property type="protein sequence ID" value="OCH76166.1"/>
    <property type="molecule type" value="Genomic_DNA"/>
</dbReference>
<dbReference type="SUPFAM" id="SSF81342">
    <property type="entry name" value="Transmembrane di-heme cytochromes"/>
    <property type="match status" value="1"/>
</dbReference>
<dbReference type="InterPro" id="IPR011577">
    <property type="entry name" value="Cyt_b561_bac/Ni-Hgenase"/>
</dbReference>
<keyword evidence="4" id="KW-1003">Cell membrane</keyword>
<evidence type="ECO:0000313" key="15">
    <source>
        <dbReference type="EMBL" id="OCH76166.1"/>
    </source>
</evidence>